<dbReference type="EMBL" id="JAGTTL010000001">
    <property type="protein sequence ID" value="KAK6328997.1"/>
    <property type="molecule type" value="Genomic_DNA"/>
</dbReference>
<dbReference type="InterPro" id="IPR003599">
    <property type="entry name" value="Ig_sub"/>
</dbReference>
<dbReference type="GO" id="GO:0007166">
    <property type="term" value="P:cell surface receptor signaling pathway"/>
    <property type="evidence" value="ECO:0007669"/>
    <property type="project" value="TreeGrafter"/>
</dbReference>
<feature type="domain" description="Ig-like" evidence="6">
    <location>
        <begin position="23"/>
        <end position="95"/>
    </location>
</feature>
<comment type="caution">
    <text evidence="7">The sequence shown here is derived from an EMBL/GenBank/DDBJ whole genome shotgun (WGS) entry which is preliminary data.</text>
</comment>
<keyword evidence="4" id="KW-0472">Membrane</keyword>
<accession>A0AAN8MN48</accession>
<dbReference type="PROSITE" id="PS50835">
    <property type="entry name" value="IG_LIKE"/>
    <property type="match status" value="2"/>
</dbReference>
<dbReference type="GO" id="GO:0009897">
    <property type="term" value="C:external side of plasma membrane"/>
    <property type="evidence" value="ECO:0007669"/>
    <property type="project" value="TreeGrafter"/>
</dbReference>
<evidence type="ECO:0000256" key="1">
    <source>
        <dbReference type="ARBA" id="ARBA00022729"/>
    </source>
</evidence>
<dbReference type="AlphaFoldDB" id="A0AAN8MN48"/>
<protein>
    <recommendedName>
        <fullName evidence="6">Ig-like domain-containing protein</fullName>
    </recommendedName>
</protein>
<dbReference type="InterPro" id="IPR013783">
    <property type="entry name" value="Ig-like_fold"/>
</dbReference>
<keyword evidence="2" id="KW-1015">Disulfide bond</keyword>
<dbReference type="SUPFAM" id="SSF48726">
    <property type="entry name" value="Immunoglobulin"/>
    <property type="match status" value="1"/>
</dbReference>
<dbReference type="SMART" id="SM00408">
    <property type="entry name" value="IGc2"/>
    <property type="match status" value="2"/>
</dbReference>
<dbReference type="Proteomes" id="UP001356427">
    <property type="component" value="Unassembled WGS sequence"/>
</dbReference>
<dbReference type="InterPro" id="IPR036179">
    <property type="entry name" value="Ig-like_dom_sf"/>
</dbReference>
<feature type="domain" description="Ig-like" evidence="6">
    <location>
        <begin position="207"/>
        <end position="276"/>
    </location>
</feature>
<sequence length="465" mass="51388">MGMTYIFLILTVFYVVVKSQLKPEVSMAPTFNLVYNGDTINLTCNHSTGTVKWLINDEVQEQDNKIWSIGPVSAKDSGNYQCENNGQKSDNFEISVLEYFPPATLSINSGEPVINLEGAVVLELQVEESLMGWSCWVYKGGEVKKIKLKKNLTIDHTEITFQTYRLRDTIAIYWCSGETDLRSTSITIKTSERMVLMEILPGPAFLGDELSLRCVVTGTDQISRAIFYKDDQQINDSALSFYHINNVTESNKGKYRCEATYRFKGSTSGKSNTGVSEYQELIVAALPLKADLTATAYMTCSCSGCPTGTSYRWYYKQHNQKWLPKGSGDSYTHAMSAGSYACRGVWKVGRSALSNIHHSDVDTQGTNMPLIIIFVIIVLGVILVIGAIILYRKRTGEEDIYEDMPMSTVKSKDGGDGGYEELRKKHGTGSEGEYDTLNTTPAEAAGGEKAEAAGGEKAGGERTKR</sequence>
<feature type="compositionally biased region" description="Basic and acidic residues" evidence="3">
    <location>
        <begin position="410"/>
        <end position="423"/>
    </location>
</feature>
<evidence type="ECO:0000256" key="4">
    <source>
        <dbReference type="SAM" id="Phobius"/>
    </source>
</evidence>
<dbReference type="InterPro" id="IPR003598">
    <property type="entry name" value="Ig_sub2"/>
</dbReference>
<dbReference type="PANTHER" id="PTHR11481">
    <property type="entry name" value="IMMUNOGLOBULIN FC RECEPTOR"/>
    <property type="match status" value="1"/>
</dbReference>
<dbReference type="GO" id="GO:0006955">
    <property type="term" value="P:immune response"/>
    <property type="evidence" value="ECO:0007669"/>
    <property type="project" value="TreeGrafter"/>
</dbReference>
<feature type="region of interest" description="Disordered" evidence="3">
    <location>
        <begin position="406"/>
        <end position="465"/>
    </location>
</feature>
<dbReference type="SMART" id="SM00409">
    <property type="entry name" value="IG"/>
    <property type="match status" value="2"/>
</dbReference>
<dbReference type="InterPro" id="IPR050488">
    <property type="entry name" value="Ig_Fc_receptor"/>
</dbReference>
<dbReference type="InterPro" id="IPR007110">
    <property type="entry name" value="Ig-like_dom"/>
</dbReference>
<dbReference type="Gene3D" id="2.60.40.10">
    <property type="entry name" value="Immunoglobulins"/>
    <property type="match status" value="2"/>
</dbReference>
<evidence type="ECO:0000313" key="7">
    <source>
        <dbReference type="EMBL" id="KAK6328997.1"/>
    </source>
</evidence>
<evidence type="ECO:0000256" key="3">
    <source>
        <dbReference type="SAM" id="MobiDB-lite"/>
    </source>
</evidence>
<feature type="chain" id="PRO_5042948218" description="Ig-like domain-containing protein" evidence="5">
    <location>
        <begin position="20"/>
        <end position="465"/>
    </location>
</feature>
<evidence type="ECO:0000256" key="5">
    <source>
        <dbReference type="SAM" id="SignalP"/>
    </source>
</evidence>
<evidence type="ECO:0000256" key="2">
    <source>
        <dbReference type="ARBA" id="ARBA00023157"/>
    </source>
</evidence>
<keyword evidence="4" id="KW-1133">Transmembrane helix</keyword>
<gene>
    <name evidence="7" type="ORF">J4Q44_G00009750</name>
</gene>
<reference evidence="7 8" key="1">
    <citation type="submission" date="2021-04" db="EMBL/GenBank/DDBJ databases">
        <authorList>
            <person name="De Guttry C."/>
            <person name="Zahm M."/>
            <person name="Klopp C."/>
            <person name="Cabau C."/>
            <person name="Louis A."/>
            <person name="Berthelot C."/>
            <person name="Parey E."/>
            <person name="Roest Crollius H."/>
            <person name="Montfort J."/>
            <person name="Robinson-Rechavi M."/>
            <person name="Bucao C."/>
            <person name="Bouchez O."/>
            <person name="Gislard M."/>
            <person name="Lluch J."/>
            <person name="Milhes M."/>
            <person name="Lampietro C."/>
            <person name="Lopez Roques C."/>
            <person name="Donnadieu C."/>
            <person name="Braasch I."/>
            <person name="Desvignes T."/>
            <person name="Postlethwait J."/>
            <person name="Bobe J."/>
            <person name="Wedekind C."/>
            <person name="Guiguen Y."/>
        </authorList>
    </citation>
    <scope>NUCLEOTIDE SEQUENCE [LARGE SCALE GENOMIC DNA]</scope>
    <source>
        <strain evidence="7">Cs_M1</strain>
        <tissue evidence="7">Blood</tissue>
    </source>
</reference>
<keyword evidence="4" id="KW-0812">Transmembrane</keyword>
<keyword evidence="1 5" id="KW-0732">Signal</keyword>
<evidence type="ECO:0000313" key="8">
    <source>
        <dbReference type="Proteomes" id="UP001356427"/>
    </source>
</evidence>
<dbReference type="PANTHER" id="PTHR11481:SF64">
    <property type="entry name" value="FC RECEPTOR-LIKE PROTEIN 4"/>
    <property type="match status" value="1"/>
</dbReference>
<name>A0AAN8MN48_9TELE</name>
<feature type="signal peptide" evidence="5">
    <location>
        <begin position="1"/>
        <end position="19"/>
    </location>
</feature>
<dbReference type="Pfam" id="PF13895">
    <property type="entry name" value="Ig_2"/>
    <property type="match status" value="1"/>
</dbReference>
<organism evidence="7 8">
    <name type="scientific">Coregonus suidteri</name>
    <dbReference type="NCBI Taxonomy" id="861788"/>
    <lineage>
        <taxon>Eukaryota</taxon>
        <taxon>Metazoa</taxon>
        <taxon>Chordata</taxon>
        <taxon>Craniata</taxon>
        <taxon>Vertebrata</taxon>
        <taxon>Euteleostomi</taxon>
        <taxon>Actinopterygii</taxon>
        <taxon>Neopterygii</taxon>
        <taxon>Teleostei</taxon>
        <taxon>Protacanthopterygii</taxon>
        <taxon>Salmoniformes</taxon>
        <taxon>Salmonidae</taxon>
        <taxon>Coregoninae</taxon>
        <taxon>Coregonus</taxon>
    </lineage>
</organism>
<feature type="transmembrane region" description="Helical" evidence="4">
    <location>
        <begin position="368"/>
        <end position="391"/>
    </location>
</feature>
<keyword evidence="8" id="KW-1185">Reference proteome</keyword>
<evidence type="ECO:0000259" key="6">
    <source>
        <dbReference type="PROSITE" id="PS50835"/>
    </source>
</evidence>
<proteinExistence type="predicted"/>
<dbReference type="GO" id="GO:0004888">
    <property type="term" value="F:transmembrane signaling receptor activity"/>
    <property type="evidence" value="ECO:0007669"/>
    <property type="project" value="TreeGrafter"/>
</dbReference>